<dbReference type="InterPro" id="IPR001647">
    <property type="entry name" value="HTH_TetR"/>
</dbReference>
<dbReference type="PANTHER" id="PTHR30055">
    <property type="entry name" value="HTH-TYPE TRANSCRIPTIONAL REGULATOR RUTR"/>
    <property type="match status" value="1"/>
</dbReference>
<feature type="domain" description="HTH tetR-type" evidence="6">
    <location>
        <begin position="2"/>
        <end position="62"/>
    </location>
</feature>
<keyword evidence="1" id="KW-0678">Repressor</keyword>
<dbReference type="InterPro" id="IPR036271">
    <property type="entry name" value="Tet_transcr_reg_TetR-rel_C_sf"/>
</dbReference>
<dbReference type="Gene3D" id="1.10.357.10">
    <property type="entry name" value="Tetracycline Repressor, domain 2"/>
    <property type="match status" value="1"/>
</dbReference>
<feature type="DNA-binding region" description="H-T-H motif" evidence="5">
    <location>
        <begin position="25"/>
        <end position="44"/>
    </location>
</feature>
<evidence type="ECO:0000256" key="4">
    <source>
        <dbReference type="ARBA" id="ARBA00023163"/>
    </source>
</evidence>
<dbReference type="SUPFAM" id="SSF48498">
    <property type="entry name" value="Tetracyclin repressor-like, C-terminal domain"/>
    <property type="match status" value="1"/>
</dbReference>
<keyword evidence="2" id="KW-0805">Transcription regulation</keyword>
<dbReference type="Pfam" id="PF00440">
    <property type="entry name" value="TetR_N"/>
    <property type="match status" value="1"/>
</dbReference>
<evidence type="ECO:0000256" key="3">
    <source>
        <dbReference type="ARBA" id="ARBA00023125"/>
    </source>
</evidence>
<evidence type="ECO:0000256" key="2">
    <source>
        <dbReference type="ARBA" id="ARBA00023015"/>
    </source>
</evidence>
<name>A0ABW5GHW5_9PSEU</name>
<dbReference type="PROSITE" id="PS50977">
    <property type="entry name" value="HTH_TETR_2"/>
    <property type="match status" value="1"/>
</dbReference>
<dbReference type="Gene3D" id="1.10.10.60">
    <property type="entry name" value="Homeodomain-like"/>
    <property type="match status" value="1"/>
</dbReference>
<sequence>MPLNQATVLDAAMALLDETGLDELSTRKLAERLGVRVGALYWHYASKQALLDAIAERILTRAMADVAKTKAACPTGAWQDDVICFAHAHRDAMLAHPDGARIIATMSAPGTIALAFIGELTAALGAAGMSGLDADACADVVTSYVNGFTIEEQARRTSVSRALRDAAFTTGLSVVVDGLAVRTTR</sequence>
<dbReference type="InterPro" id="IPR004111">
    <property type="entry name" value="Repressor_TetR_C"/>
</dbReference>
<dbReference type="Pfam" id="PF02909">
    <property type="entry name" value="TetR_C_1"/>
    <property type="match status" value="1"/>
</dbReference>
<dbReference type="PRINTS" id="PR00455">
    <property type="entry name" value="HTHTETR"/>
</dbReference>
<keyword evidence="4" id="KW-0804">Transcription</keyword>
<keyword evidence="8" id="KW-1185">Reference proteome</keyword>
<organism evidence="7 8">
    <name type="scientific">Amycolatopsis samaneae</name>
    <dbReference type="NCBI Taxonomy" id="664691"/>
    <lineage>
        <taxon>Bacteria</taxon>
        <taxon>Bacillati</taxon>
        <taxon>Actinomycetota</taxon>
        <taxon>Actinomycetes</taxon>
        <taxon>Pseudonocardiales</taxon>
        <taxon>Pseudonocardiaceae</taxon>
        <taxon>Amycolatopsis</taxon>
    </lineage>
</organism>
<dbReference type="PRINTS" id="PR00400">
    <property type="entry name" value="TETREPRESSOR"/>
</dbReference>
<reference evidence="8" key="1">
    <citation type="journal article" date="2019" name="Int. J. Syst. Evol. Microbiol.">
        <title>The Global Catalogue of Microorganisms (GCM) 10K type strain sequencing project: providing services to taxonomists for standard genome sequencing and annotation.</title>
        <authorList>
            <consortium name="The Broad Institute Genomics Platform"/>
            <consortium name="The Broad Institute Genome Sequencing Center for Infectious Disease"/>
            <person name="Wu L."/>
            <person name="Ma J."/>
        </authorList>
    </citation>
    <scope>NUCLEOTIDE SEQUENCE [LARGE SCALE GENOMIC DNA]</scope>
    <source>
        <strain evidence="8">CGMCC 4.7643</strain>
    </source>
</reference>
<dbReference type="InterPro" id="IPR003012">
    <property type="entry name" value="Tet_transcr_reg_TetR"/>
</dbReference>
<evidence type="ECO:0000256" key="1">
    <source>
        <dbReference type="ARBA" id="ARBA00022491"/>
    </source>
</evidence>
<dbReference type="InterPro" id="IPR050109">
    <property type="entry name" value="HTH-type_TetR-like_transc_reg"/>
</dbReference>
<gene>
    <name evidence="7" type="ORF">ACFSYJ_17670</name>
</gene>
<dbReference type="SUPFAM" id="SSF46689">
    <property type="entry name" value="Homeodomain-like"/>
    <property type="match status" value="1"/>
</dbReference>
<protein>
    <submittedName>
        <fullName evidence="7">TetR/AcrR family transcriptional regulator C-terminal domain-containing protein</fullName>
    </submittedName>
</protein>
<keyword evidence="3 5" id="KW-0238">DNA-binding</keyword>
<accession>A0ABW5GHW5</accession>
<evidence type="ECO:0000313" key="8">
    <source>
        <dbReference type="Proteomes" id="UP001597419"/>
    </source>
</evidence>
<comment type="caution">
    <text evidence="7">The sequence shown here is derived from an EMBL/GenBank/DDBJ whole genome shotgun (WGS) entry which is preliminary data.</text>
</comment>
<dbReference type="EMBL" id="JBHUKU010000008">
    <property type="protein sequence ID" value="MFD2460441.1"/>
    <property type="molecule type" value="Genomic_DNA"/>
</dbReference>
<dbReference type="RefSeq" id="WP_345397626.1">
    <property type="nucleotide sequence ID" value="NZ_BAABHG010000009.1"/>
</dbReference>
<evidence type="ECO:0000256" key="5">
    <source>
        <dbReference type="PROSITE-ProRule" id="PRU00335"/>
    </source>
</evidence>
<evidence type="ECO:0000313" key="7">
    <source>
        <dbReference type="EMBL" id="MFD2460441.1"/>
    </source>
</evidence>
<dbReference type="Proteomes" id="UP001597419">
    <property type="component" value="Unassembled WGS sequence"/>
</dbReference>
<dbReference type="InterPro" id="IPR009057">
    <property type="entry name" value="Homeodomain-like_sf"/>
</dbReference>
<proteinExistence type="predicted"/>
<dbReference type="PANTHER" id="PTHR30055:SF151">
    <property type="entry name" value="TRANSCRIPTIONAL REGULATORY PROTEIN"/>
    <property type="match status" value="1"/>
</dbReference>
<evidence type="ECO:0000259" key="6">
    <source>
        <dbReference type="PROSITE" id="PS50977"/>
    </source>
</evidence>